<evidence type="ECO:0000313" key="3">
    <source>
        <dbReference type="Proteomes" id="UP000503003"/>
    </source>
</evidence>
<dbReference type="InterPro" id="IPR025557">
    <property type="entry name" value="DUF4282"/>
</dbReference>
<keyword evidence="1" id="KW-0472">Membrane</keyword>
<dbReference type="KEGG" id="vzi:G5S32_18900"/>
<feature type="transmembrane region" description="Helical" evidence="1">
    <location>
        <begin position="45"/>
        <end position="65"/>
    </location>
</feature>
<dbReference type="Proteomes" id="UP000503003">
    <property type="component" value="Chromosome 2"/>
</dbReference>
<proteinExistence type="predicted"/>
<dbReference type="RefSeq" id="WP_165313702.1">
    <property type="nucleotide sequence ID" value="NZ_CP049332.1"/>
</dbReference>
<dbReference type="EMBL" id="CP049332">
    <property type="protein sequence ID" value="QIH44039.1"/>
    <property type="molecule type" value="Genomic_DNA"/>
</dbReference>
<protein>
    <submittedName>
        <fullName evidence="2">DUF4282 domain-containing protein</fullName>
    </submittedName>
</protein>
<evidence type="ECO:0000313" key="2">
    <source>
        <dbReference type="EMBL" id="QIH44039.1"/>
    </source>
</evidence>
<keyword evidence="1" id="KW-0812">Transmembrane</keyword>
<reference evidence="2 3" key="1">
    <citation type="submission" date="2020-02" db="EMBL/GenBank/DDBJ databases">
        <title>A complete genome of a marine bacterium Vibrio sp. ZWAL4003 isolated from the mangrove sediment with the ability to degrade polysaccharides.</title>
        <authorList>
            <person name="Wu J."/>
            <person name="Qu W."/>
            <person name="Zeng R."/>
        </authorList>
    </citation>
    <scope>NUCLEOTIDE SEQUENCE [LARGE SCALE GENOMIC DNA]</scope>
    <source>
        <strain evidence="2 3">ZWAL4003</strain>
    </source>
</reference>
<accession>A0A6G7CPN0</accession>
<evidence type="ECO:0000256" key="1">
    <source>
        <dbReference type="SAM" id="Phobius"/>
    </source>
</evidence>
<gene>
    <name evidence="2" type="ORF">G5S32_18900</name>
</gene>
<keyword evidence="1" id="KW-1133">Transmembrane helix</keyword>
<dbReference type="Pfam" id="PF14110">
    <property type="entry name" value="DUF4282"/>
    <property type="match status" value="1"/>
</dbReference>
<dbReference type="AlphaFoldDB" id="A0A6G7CPN0"/>
<organism evidence="2 3">
    <name type="scientific">Vibrio ziniensis</name>
    <dbReference type="NCBI Taxonomy" id="2711221"/>
    <lineage>
        <taxon>Bacteria</taxon>
        <taxon>Pseudomonadati</taxon>
        <taxon>Pseudomonadota</taxon>
        <taxon>Gammaproteobacteria</taxon>
        <taxon>Vibrionales</taxon>
        <taxon>Vibrionaceae</taxon>
        <taxon>Vibrio</taxon>
    </lineage>
</organism>
<sequence length="85" mass="9483">MKSMFTFDSMLTPKLVTGLYWLLIIIAVISGLGTMFSGYEGLTAGTFFLGLITMILGSIGARIWCELMIVIFKINENLQILKDKQ</sequence>
<keyword evidence="3" id="KW-1185">Reference proteome</keyword>
<name>A0A6G7CPN0_9VIBR</name>
<feature type="transmembrane region" description="Helical" evidence="1">
    <location>
        <begin position="20"/>
        <end position="39"/>
    </location>
</feature>